<reference evidence="10 11" key="1">
    <citation type="submission" date="2014-11" db="EMBL/GenBank/DDBJ databases">
        <title>Symbiosis island explosion on the genome of extra-slow-growing strains of soybean bradyrhizobia with massive insertion sequences.</title>
        <authorList>
            <person name="Iida T."/>
            <person name="Minamisawa K."/>
        </authorList>
    </citation>
    <scope>NUCLEOTIDE SEQUENCE [LARGE SCALE GENOMIC DNA]</scope>
    <source>
        <strain evidence="10 11">NK6</strain>
        <plasmid evidence="11">pNK6b DNA</plasmid>
    </source>
</reference>
<dbReference type="GO" id="GO:0015627">
    <property type="term" value="C:type II protein secretion system complex"/>
    <property type="evidence" value="ECO:0007669"/>
    <property type="project" value="TreeGrafter"/>
</dbReference>
<evidence type="ECO:0000256" key="6">
    <source>
        <dbReference type="RuleBase" id="RU004004"/>
    </source>
</evidence>
<geneLocation type="plasmid" evidence="11">
    <name>pNK6b DNA</name>
</geneLocation>
<evidence type="ECO:0000256" key="5">
    <source>
        <dbReference type="RuleBase" id="RU004003"/>
    </source>
</evidence>
<evidence type="ECO:0000256" key="1">
    <source>
        <dbReference type="ARBA" id="ARBA00004370"/>
    </source>
</evidence>
<dbReference type="PRINTS" id="PR01032">
    <property type="entry name" value="PHAGEIV"/>
</dbReference>
<protein>
    <submittedName>
        <fullName evidence="10">Putative General secretion pathway protein D</fullName>
    </submittedName>
</protein>
<feature type="domain" description="NolW-like" evidence="8">
    <location>
        <begin position="168"/>
        <end position="227"/>
    </location>
</feature>
<dbReference type="PRINTS" id="PR00811">
    <property type="entry name" value="BCTERIALGSPD"/>
</dbReference>
<evidence type="ECO:0000256" key="2">
    <source>
        <dbReference type="ARBA" id="ARBA00022692"/>
    </source>
</evidence>
<proteinExistence type="inferred from homology"/>
<keyword evidence="2" id="KW-0812">Transmembrane</keyword>
<comment type="similarity">
    <text evidence="5">Belongs to the bacterial secretin family.</text>
</comment>
<keyword evidence="10" id="KW-0614">Plasmid</keyword>
<evidence type="ECO:0000313" key="10">
    <source>
        <dbReference type="EMBL" id="BAR63279.1"/>
    </source>
</evidence>
<dbReference type="PANTHER" id="PTHR30332">
    <property type="entry name" value="PROBABLE GENERAL SECRETION PATHWAY PROTEIN D"/>
    <property type="match status" value="1"/>
</dbReference>
<dbReference type="Pfam" id="PF21305">
    <property type="entry name" value="type_II_gspD_N0"/>
    <property type="match status" value="1"/>
</dbReference>
<dbReference type="InterPro" id="IPR049371">
    <property type="entry name" value="GspD-like_N0"/>
</dbReference>
<dbReference type="AlphaFoldDB" id="A0A0E4BYG0"/>
<dbReference type="EMBL" id="AP014686">
    <property type="protein sequence ID" value="BAR63279.1"/>
    <property type="molecule type" value="Genomic_DNA"/>
</dbReference>
<gene>
    <name evidence="10" type="ORF">NK6_b_85</name>
</gene>
<dbReference type="Pfam" id="PF03958">
    <property type="entry name" value="Secretin_N"/>
    <property type="match status" value="2"/>
</dbReference>
<evidence type="ECO:0000259" key="8">
    <source>
        <dbReference type="Pfam" id="PF03958"/>
    </source>
</evidence>
<feature type="domain" description="NolW-like" evidence="8">
    <location>
        <begin position="306"/>
        <end position="431"/>
    </location>
</feature>
<dbReference type="InterPro" id="IPR001775">
    <property type="entry name" value="GspD/PilQ"/>
</dbReference>
<evidence type="ECO:0000313" key="11">
    <source>
        <dbReference type="Proteomes" id="UP000063308"/>
    </source>
</evidence>
<comment type="subcellular location">
    <subcellularLocation>
        <location evidence="6">Cell outer membrane</location>
    </subcellularLocation>
    <subcellularLocation>
        <location evidence="1">Membrane</location>
    </subcellularLocation>
</comment>
<dbReference type="Gene3D" id="3.30.1370.120">
    <property type="match status" value="3"/>
</dbReference>
<feature type="domain" description="Type II/III secretion system secretin-like" evidence="7">
    <location>
        <begin position="483"/>
        <end position="649"/>
    </location>
</feature>
<dbReference type="Proteomes" id="UP000063308">
    <property type="component" value="Plasmid pNK6b"/>
</dbReference>
<dbReference type="GO" id="GO:0009306">
    <property type="term" value="P:protein secretion"/>
    <property type="evidence" value="ECO:0007669"/>
    <property type="project" value="InterPro"/>
</dbReference>
<evidence type="ECO:0000256" key="4">
    <source>
        <dbReference type="ARBA" id="ARBA00023136"/>
    </source>
</evidence>
<keyword evidence="4" id="KW-0472">Membrane</keyword>
<keyword evidence="6" id="KW-0813">Transport</keyword>
<organism evidence="10 11">
    <name type="scientific">Bradyrhizobium diazoefficiens</name>
    <dbReference type="NCBI Taxonomy" id="1355477"/>
    <lineage>
        <taxon>Bacteria</taxon>
        <taxon>Pseudomonadati</taxon>
        <taxon>Pseudomonadota</taxon>
        <taxon>Alphaproteobacteria</taxon>
        <taxon>Hyphomicrobiales</taxon>
        <taxon>Nitrobacteraceae</taxon>
        <taxon>Bradyrhizobium</taxon>
    </lineage>
</organism>
<dbReference type="InterPro" id="IPR005644">
    <property type="entry name" value="NolW-like"/>
</dbReference>
<dbReference type="Gene3D" id="3.55.50.30">
    <property type="match status" value="1"/>
</dbReference>
<dbReference type="Pfam" id="PF00263">
    <property type="entry name" value="Secretin"/>
    <property type="match status" value="1"/>
</dbReference>
<dbReference type="PANTHER" id="PTHR30332:SF25">
    <property type="entry name" value="SECRETIN XPSD"/>
    <property type="match status" value="1"/>
</dbReference>
<accession>A0A0E4BYG0</accession>
<evidence type="ECO:0000259" key="7">
    <source>
        <dbReference type="Pfam" id="PF00263"/>
    </source>
</evidence>
<dbReference type="InterPro" id="IPR004846">
    <property type="entry name" value="T2SS/T3SS_dom"/>
</dbReference>
<sequence length="684" mass="72906">MSSKIFRTLVCLLLTRCAGSDPIAERGILLASPSVSWRAPELSLSAGKPHASSFELLAQPPTQRVTASVERRLPVTSNSTRVSLDYANADIRQVVNDVMGDIVSMPVIIDPGVGGKMTLRTSGQVPASDVPRLLDQALAPYGYGLAVIDRGVRVGRLVDLAGGVRTDVQVIPVRYVNPVDVIKVIRPNVEDSVHLTPAPGEQGIAISGPPSSVSSARELIDLLDTDAMAHKSFALYTLAQASPAAVERELNFLFNQNGQGRARVRLAPLERLNGILVVADDSALLQQVRRIIAKLDKTSEAAANIHVRPLRYRRATEVAQVLARVFGAQPSSAEPRAQPAREFGKLSIGSASDRSSLPLNAPGLLDERSDAAASTTQAKDDAVASAVSLGLSAPVRIQPDPSQNALVILATPQDDKIIEAAVHQLDVKPRQVLIQAIVAEVRLSDHLRYGVDYLLSSLDLDAVPQGGLSYLFPNKGVNVVLHALRGVGDVKVVSAPRILTVDNQTATIEVGDQVPILARSAQSTLSQSSSIVSDVELRDTGVILAVTPRIGVGGSVTLDTFQEVSTANKNTLTNVQSPIISVRRLKSTVSTRSGDTIAIGGLMQDSTNGMDSGAPVLKDIPLVGSLFGSTEHAKDRTELLVLLNPRVVESGADARALTEELREKFESLAPDLGRHLTPQRRRRL</sequence>
<evidence type="ECO:0000256" key="3">
    <source>
        <dbReference type="ARBA" id="ARBA00022729"/>
    </source>
</evidence>
<keyword evidence="3" id="KW-0732">Signal</keyword>
<dbReference type="GO" id="GO:0009279">
    <property type="term" value="C:cell outer membrane"/>
    <property type="evidence" value="ECO:0007669"/>
    <property type="project" value="UniProtKB-SubCell"/>
</dbReference>
<dbReference type="InterPro" id="IPR050810">
    <property type="entry name" value="Bact_Secretion_Sys_Channel"/>
</dbReference>
<name>A0A0E4BYG0_9BRAD</name>
<feature type="domain" description="GspD-like N0" evidence="9">
    <location>
        <begin position="84"/>
        <end position="145"/>
    </location>
</feature>
<dbReference type="InterPro" id="IPR038591">
    <property type="entry name" value="NolW-like_sf"/>
</dbReference>
<evidence type="ECO:0000259" key="9">
    <source>
        <dbReference type="Pfam" id="PF21305"/>
    </source>
</evidence>